<feature type="signal peptide" evidence="2">
    <location>
        <begin position="1"/>
        <end position="28"/>
    </location>
</feature>
<dbReference type="Gene3D" id="1.10.3020.10">
    <property type="entry name" value="alpha-amino acid ester hydrolase ( Helical cap domain)"/>
    <property type="match status" value="1"/>
</dbReference>
<evidence type="ECO:0000313" key="4">
    <source>
        <dbReference type="EMBL" id="XBH19159.1"/>
    </source>
</evidence>
<dbReference type="InterPro" id="IPR029058">
    <property type="entry name" value="AB_hydrolase_fold"/>
</dbReference>
<dbReference type="NCBIfam" id="TIGR00976">
    <property type="entry name" value="CocE_NonD"/>
    <property type="match status" value="1"/>
</dbReference>
<feature type="chain" id="PRO_5043862536" evidence="2">
    <location>
        <begin position="29"/>
        <end position="726"/>
    </location>
</feature>
<evidence type="ECO:0000256" key="1">
    <source>
        <dbReference type="ARBA" id="ARBA00022801"/>
    </source>
</evidence>
<keyword evidence="2" id="KW-0732">Signal</keyword>
<dbReference type="Pfam" id="PF02129">
    <property type="entry name" value="Peptidase_S15"/>
    <property type="match status" value="1"/>
</dbReference>
<dbReference type="RefSeq" id="WP_348264374.1">
    <property type="nucleotide sequence ID" value="NZ_CP121196.1"/>
</dbReference>
<dbReference type="SUPFAM" id="SSF53474">
    <property type="entry name" value="alpha/beta-Hydrolases"/>
    <property type="match status" value="1"/>
</dbReference>
<dbReference type="InterPro" id="IPR013736">
    <property type="entry name" value="Xaa-Pro_dipept_C"/>
</dbReference>
<keyword evidence="1 4" id="KW-0378">Hydrolase</keyword>
<dbReference type="InterPro" id="IPR008979">
    <property type="entry name" value="Galactose-bd-like_sf"/>
</dbReference>
<dbReference type="EMBL" id="CP121196">
    <property type="protein sequence ID" value="XBH19159.1"/>
    <property type="molecule type" value="Genomic_DNA"/>
</dbReference>
<evidence type="ECO:0000256" key="2">
    <source>
        <dbReference type="SAM" id="SignalP"/>
    </source>
</evidence>
<dbReference type="InterPro" id="IPR000383">
    <property type="entry name" value="Xaa-Pro-like_dom"/>
</dbReference>
<dbReference type="Pfam" id="PF08530">
    <property type="entry name" value="PepX_C"/>
    <property type="match status" value="1"/>
</dbReference>
<protein>
    <submittedName>
        <fullName evidence="4">CocE/NonD family hydrolase</fullName>
    </submittedName>
</protein>
<dbReference type="GO" id="GO:0008239">
    <property type="term" value="F:dipeptidyl-peptidase activity"/>
    <property type="evidence" value="ECO:0007669"/>
    <property type="project" value="InterPro"/>
</dbReference>
<dbReference type="SUPFAM" id="SSF49785">
    <property type="entry name" value="Galactose-binding domain-like"/>
    <property type="match status" value="1"/>
</dbReference>
<gene>
    <name evidence="4" type="ORF">P8935_07520</name>
</gene>
<dbReference type="InterPro" id="IPR005674">
    <property type="entry name" value="CocE/Ser_esterase"/>
</dbReference>
<name>A0AAU7DMP4_9BACT</name>
<proteinExistence type="predicted"/>
<dbReference type="Gene3D" id="2.60.120.260">
    <property type="entry name" value="Galactose-binding domain-like"/>
    <property type="match status" value="1"/>
</dbReference>
<dbReference type="AlphaFoldDB" id="A0AAU7DMP4"/>
<dbReference type="Gene3D" id="3.40.50.1820">
    <property type="entry name" value="alpha/beta hydrolase"/>
    <property type="match status" value="1"/>
</dbReference>
<evidence type="ECO:0000259" key="3">
    <source>
        <dbReference type="SMART" id="SM00939"/>
    </source>
</evidence>
<reference evidence="4" key="1">
    <citation type="submission" date="2023-03" db="EMBL/GenBank/DDBJ databases">
        <title>Edaphobacter sp.</title>
        <authorList>
            <person name="Huber K.J."/>
            <person name="Papendorf J."/>
            <person name="Pilke C."/>
            <person name="Bunk B."/>
            <person name="Sproeer C."/>
            <person name="Pester M."/>
        </authorList>
    </citation>
    <scope>NUCLEOTIDE SEQUENCE</scope>
    <source>
        <strain evidence="4">DSM 110680</strain>
    </source>
</reference>
<feature type="domain" description="Xaa-Pro dipeptidyl-peptidase C-terminal" evidence="3">
    <location>
        <begin position="456"/>
        <end position="713"/>
    </location>
</feature>
<organism evidence="4">
    <name type="scientific">Telmatobacter sp. DSM 110680</name>
    <dbReference type="NCBI Taxonomy" id="3036704"/>
    <lineage>
        <taxon>Bacteria</taxon>
        <taxon>Pseudomonadati</taxon>
        <taxon>Acidobacteriota</taxon>
        <taxon>Terriglobia</taxon>
        <taxon>Terriglobales</taxon>
        <taxon>Acidobacteriaceae</taxon>
        <taxon>Telmatobacter</taxon>
    </lineage>
</organism>
<accession>A0AAU7DMP4</accession>
<dbReference type="SMART" id="SM00939">
    <property type="entry name" value="PepX_C"/>
    <property type="match status" value="1"/>
</dbReference>
<sequence length="726" mass="81916">MTRRRVAVSFLSFVLLFSTSKTLQFAQAATPRGQSVIDASAQLAGLSGEYTDAADPDTPVSFYVENGKLVVESERMVPTALNQNSPTEFGIPQTKMTIKFTVDASGHGVSVVSTNDPNVIYKRTGDPVHHIFHDYQRSEFMIPMRDGIKLHIVVLKPADIAVPLPFLVQRTPYGCDDTSRGSFFGGRPELARAGYIYVCGDIRGRFKSEGQFVMSRPQVDHHDRKAVDESTDTYDTVDWLLKNVQGNNGRAGFVGTSYPGFLAMEAGIDPHPAVKAVSPQAPMIDVWMGDDFFHNGAFRQTYGYDYVFGMEASKQQTEVSYGKDKDGKPEDGYNYFLERGSFAQDVKKSGIKDPFPTWKLFLDHPSYDTVWSSRGVENHLDTVAVPTLSVGGYYDQEDMWGPQEEYKRLEAHDNNQQNFLVLGPWRHGSWGSSSRHLGNLNYGESIGKEFRAQLEAKFFGHYLKDEPGFDLEDTASFQTGSNTWKRYSHFPPKEAQPTSLHLVGDGLLSWSDAKEPAKSSYESDPANPVPYRHRPIQPTYGDGSQWFNWLTEDQRFVTDRKDVAVWKLSVLKKDLVVTGEVIADIFASTTGTDNDMVVKLIDQYPDDDPDPKMRGYQLMTNEEIFRGRYLESFAKPTPMRSGSVKEYRYSLHDVDHVFKAGHTVMVEIQSTWFPLYDRNPQTFVPNIMIAKPEDYKPATITIYSDPDHDSNLQLPLMNACDHIECF</sequence>